<protein>
    <submittedName>
        <fullName evidence="2">Invasion protein</fullName>
    </submittedName>
</protein>
<proteinExistence type="predicted"/>
<comment type="caution">
    <text evidence="2">The sequence shown here is derived from an EMBL/GenBank/DDBJ whole genome shotgun (WGS) entry which is preliminary data.</text>
</comment>
<gene>
    <name evidence="2" type="ORF">RJ45_04810</name>
</gene>
<sequence>MYTAVKHLHMLAIALSVTLFILRYCLMMANSTLNEKKFLKITPHVVDTVLLLTGVVLIVITGFVPFTAAGGWMTQKLSCVLAYIALGYFTLKLGSNKVFKTFAFFGSLGWVMAAAKIAMTKTSFLG</sequence>
<evidence type="ECO:0000313" key="2">
    <source>
        <dbReference type="EMBL" id="KHT64744.1"/>
    </source>
</evidence>
<organism evidence="2 3">
    <name type="scientific">Photobacterium gaetbulicola</name>
    <dbReference type="NCBI Taxonomy" id="1295392"/>
    <lineage>
        <taxon>Bacteria</taxon>
        <taxon>Pseudomonadati</taxon>
        <taxon>Pseudomonadota</taxon>
        <taxon>Gammaproteobacteria</taxon>
        <taxon>Vibrionales</taxon>
        <taxon>Vibrionaceae</taxon>
        <taxon>Photobacterium</taxon>
    </lineage>
</organism>
<dbReference type="PANTHER" id="PTHR39594:SF1">
    <property type="entry name" value="PROTEIN YCHQ"/>
    <property type="match status" value="1"/>
</dbReference>
<name>A0A0B9G856_9GAMM</name>
<feature type="transmembrane region" description="Helical" evidence="1">
    <location>
        <begin position="45"/>
        <end position="66"/>
    </location>
</feature>
<dbReference type="InterPro" id="IPR007360">
    <property type="entry name" value="SirB"/>
</dbReference>
<dbReference type="AlphaFoldDB" id="A0A0B9G856"/>
<keyword evidence="1" id="KW-1133">Transmembrane helix</keyword>
<dbReference type="EMBL" id="JWLZ01000048">
    <property type="protein sequence ID" value="KHT64744.1"/>
    <property type="molecule type" value="Genomic_DNA"/>
</dbReference>
<dbReference type="PIRSF" id="PIRSF005610">
    <property type="entry name" value="SirB"/>
    <property type="match status" value="1"/>
</dbReference>
<accession>A0A0B9G856</accession>
<dbReference type="PANTHER" id="PTHR39594">
    <property type="entry name" value="PROTEIN YCHQ"/>
    <property type="match status" value="1"/>
</dbReference>
<dbReference type="GO" id="GO:0005886">
    <property type="term" value="C:plasma membrane"/>
    <property type="evidence" value="ECO:0007669"/>
    <property type="project" value="TreeGrafter"/>
</dbReference>
<dbReference type="Proteomes" id="UP000031278">
    <property type="component" value="Unassembled WGS sequence"/>
</dbReference>
<keyword evidence="1" id="KW-0812">Transmembrane</keyword>
<reference evidence="2 3" key="1">
    <citation type="submission" date="2014-12" db="EMBL/GenBank/DDBJ databases">
        <title>Genome sequencing of Photobacterium gaetbulicola AD005a.</title>
        <authorList>
            <person name="Adrian T.G.S."/>
            <person name="Chan K.G."/>
        </authorList>
    </citation>
    <scope>NUCLEOTIDE SEQUENCE [LARGE SCALE GENOMIC DNA]</scope>
    <source>
        <strain evidence="2 3">AD005a</strain>
    </source>
</reference>
<dbReference type="RefSeq" id="WP_039458893.1">
    <property type="nucleotide sequence ID" value="NZ_JWLZ01000048.1"/>
</dbReference>
<feature type="transmembrane region" description="Helical" evidence="1">
    <location>
        <begin position="12"/>
        <end position="33"/>
    </location>
</feature>
<evidence type="ECO:0000313" key="3">
    <source>
        <dbReference type="Proteomes" id="UP000031278"/>
    </source>
</evidence>
<feature type="transmembrane region" description="Helical" evidence="1">
    <location>
        <begin position="98"/>
        <end position="119"/>
    </location>
</feature>
<keyword evidence="1" id="KW-0472">Membrane</keyword>
<evidence type="ECO:0000256" key="1">
    <source>
        <dbReference type="SAM" id="Phobius"/>
    </source>
</evidence>
<feature type="transmembrane region" description="Helical" evidence="1">
    <location>
        <begin position="72"/>
        <end position="91"/>
    </location>
</feature>
<dbReference type="Pfam" id="PF04247">
    <property type="entry name" value="SirB"/>
    <property type="match status" value="1"/>
</dbReference>